<proteinExistence type="predicted"/>
<evidence type="ECO:0000256" key="1">
    <source>
        <dbReference type="SAM" id="MobiDB-lite"/>
    </source>
</evidence>
<evidence type="ECO:0000313" key="5">
    <source>
        <dbReference type="Proteomes" id="UP000198501"/>
    </source>
</evidence>
<dbReference type="SUPFAM" id="SSF52540">
    <property type="entry name" value="P-loop containing nucleoside triphosphate hydrolases"/>
    <property type="match status" value="1"/>
</dbReference>
<evidence type="ECO:0000313" key="3">
    <source>
        <dbReference type="EMBL" id="GLR29779.1"/>
    </source>
</evidence>
<reference evidence="6" key="3">
    <citation type="journal article" date="2019" name="Int. J. Syst. Evol. Microbiol.">
        <title>The Global Catalogue of Microorganisms (GCM) 10K type strain sequencing project: providing services to taxonomists for standard genome sequencing and annotation.</title>
        <authorList>
            <consortium name="The Broad Institute Genomics Platform"/>
            <consortium name="The Broad Institute Genome Sequencing Center for Infectious Disease"/>
            <person name="Wu L."/>
            <person name="Ma J."/>
        </authorList>
    </citation>
    <scope>NUCLEOTIDE SEQUENCE [LARGE SCALE GENOMIC DNA]</scope>
    <source>
        <strain evidence="6">NBRC 103191</strain>
    </source>
</reference>
<dbReference type="InterPro" id="IPR021871">
    <property type="entry name" value="DUF3482"/>
</dbReference>
<dbReference type="GO" id="GO:0005525">
    <property type="term" value="F:GTP binding"/>
    <property type="evidence" value="ECO:0007669"/>
    <property type="project" value="InterPro"/>
</dbReference>
<protein>
    <submittedName>
        <fullName evidence="4">50S ribosome-binding GTPase</fullName>
    </submittedName>
    <submittedName>
        <fullName evidence="3">GTP-binding protein</fullName>
    </submittedName>
</protein>
<feature type="compositionally biased region" description="Polar residues" evidence="1">
    <location>
        <begin position="530"/>
        <end position="539"/>
    </location>
</feature>
<dbReference type="RefSeq" id="WP_093070892.1">
    <property type="nucleotide sequence ID" value="NZ_BSOK01000048.1"/>
</dbReference>
<sequence>MNNDNKNQNHEHHTPTGLFADKAFPSDSNNNAKTSHSTVSKTAAHSKVTHDNPSISTESVPPATTNVTKKTTASGEALKLAVVGHTNTGKTSILRTLLRDVYFGEVKNEAATTRHVEQASLTDSQTGEVLVALYDTPGLEDASGLMDWLEDNTASRRDGIERLQQFLASNIAQGADSGVLDSYDYSQEAKVIRQLLASDMAIYVVDAREPVLGKYKDELAILSWAAIPVMPVFNFTDSQNANIDDWQTMLARRNLHISTRFDSVAFEFEDEMHLWQNLATMLTHSEMLEQLMQRRTEDWAQLYDEANIIIADFLLNVASFVREINEDDDPMPVLEQMQEAVRQSERAMQHNLLNLYKFYDNAVAATPLELQAYQQDPFDPELLKSYGIRTTSGAAAGALLGLGIDAAALGTTLGLGAAIGGIAGGLLSNTSSIADRITGVKRLYIDPATLTLLATRAIDLLTALRHRGHAATDATQLLYKGEKSSLETSSDDGSYHNDSNSNTNEDSNPITVWPANKLPSELKKARGKPQWSSLSSGNSEQAQLLRADMAWSLSGKLQSYKRES</sequence>
<feature type="compositionally biased region" description="Polar residues" evidence="1">
    <location>
        <begin position="26"/>
        <end position="43"/>
    </location>
</feature>
<accession>A0A1G6ZF32</accession>
<dbReference type="AlphaFoldDB" id="A0A1G6ZF32"/>
<feature type="compositionally biased region" description="Polar residues" evidence="1">
    <location>
        <begin position="51"/>
        <end position="72"/>
    </location>
</feature>
<organism evidence="4 5">
    <name type="scientific">Psychrobacter pacificensis</name>
    <dbReference type="NCBI Taxonomy" id="112002"/>
    <lineage>
        <taxon>Bacteria</taxon>
        <taxon>Pseudomonadati</taxon>
        <taxon>Pseudomonadota</taxon>
        <taxon>Gammaproteobacteria</taxon>
        <taxon>Moraxellales</taxon>
        <taxon>Moraxellaceae</taxon>
        <taxon>Psychrobacter</taxon>
    </lineage>
</organism>
<dbReference type="PANTHER" id="PTHR42714">
    <property type="entry name" value="TRNA MODIFICATION GTPASE GTPBP3"/>
    <property type="match status" value="1"/>
</dbReference>
<evidence type="ECO:0000313" key="4">
    <source>
        <dbReference type="EMBL" id="SDE01180.1"/>
    </source>
</evidence>
<dbReference type="InterPro" id="IPR027417">
    <property type="entry name" value="P-loop_NTPase"/>
</dbReference>
<feature type="region of interest" description="Disordered" evidence="1">
    <location>
        <begin position="483"/>
        <end position="539"/>
    </location>
</feature>
<feature type="region of interest" description="Disordered" evidence="1">
    <location>
        <begin position="1"/>
        <end position="72"/>
    </location>
</feature>
<dbReference type="CDD" id="cd00882">
    <property type="entry name" value="Ras_like_GTPase"/>
    <property type="match status" value="1"/>
</dbReference>
<dbReference type="GO" id="GO:0002098">
    <property type="term" value="P:tRNA wobble uridine modification"/>
    <property type="evidence" value="ECO:0007669"/>
    <property type="project" value="TreeGrafter"/>
</dbReference>
<reference evidence="3" key="4">
    <citation type="submission" date="2023-01" db="EMBL/GenBank/DDBJ databases">
        <title>Draft genome sequence of Psychrobacter pacificensis strain NBRC 103191.</title>
        <authorList>
            <person name="Sun Q."/>
            <person name="Mori K."/>
        </authorList>
    </citation>
    <scope>NUCLEOTIDE SEQUENCE</scope>
    <source>
        <strain evidence="3">NBRC 103191</strain>
    </source>
</reference>
<dbReference type="EMBL" id="BSOK01000048">
    <property type="protein sequence ID" value="GLR29779.1"/>
    <property type="molecule type" value="Genomic_DNA"/>
</dbReference>
<keyword evidence="6" id="KW-1185">Reference proteome</keyword>
<dbReference type="GO" id="GO:0005829">
    <property type="term" value="C:cytosol"/>
    <property type="evidence" value="ECO:0007669"/>
    <property type="project" value="TreeGrafter"/>
</dbReference>
<dbReference type="Pfam" id="PF01926">
    <property type="entry name" value="MMR_HSR1"/>
    <property type="match status" value="1"/>
</dbReference>
<reference evidence="3" key="1">
    <citation type="journal article" date="2014" name="Int. J. Syst. Evol. Microbiol.">
        <title>Complete genome of a new Firmicutes species belonging to the dominant human colonic microbiota ('Ruminococcus bicirculans') reveals two chromosomes and a selective capacity to utilize plant glucans.</title>
        <authorList>
            <consortium name="NISC Comparative Sequencing Program"/>
            <person name="Wegmann U."/>
            <person name="Louis P."/>
            <person name="Goesmann A."/>
            <person name="Henrissat B."/>
            <person name="Duncan S.H."/>
            <person name="Flint H.J."/>
        </authorList>
    </citation>
    <scope>NUCLEOTIDE SEQUENCE</scope>
    <source>
        <strain evidence="3">NBRC 103191</strain>
    </source>
</reference>
<gene>
    <name evidence="3" type="ORF">GCM10007915_20180</name>
    <name evidence="4" type="ORF">SAMN05660405_02040</name>
</gene>
<dbReference type="Proteomes" id="UP000198501">
    <property type="component" value="Unassembled WGS sequence"/>
</dbReference>
<dbReference type="PANTHER" id="PTHR42714:SF7">
    <property type="entry name" value="G DOMAIN-CONTAINING PROTEIN"/>
    <property type="match status" value="1"/>
</dbReference>
<dbReference type="GeneID" id="300924094"/>
<feature type="domain" description="G" evidence="2">
    <location>
        <begin position="80"/>
        <end position="209"/>
    </location>
</feature>
<dbReference type="InterPro" id="IPR006073">
    <property type="entry name" value="GTP-bd"/>
</dbReference>
<dbReference type="Proteomes" id="UP001156645">
    <property type="component" value="Unassembled WGS sequence"/>
</dbReference>
<evidence type="ECO:0000313" key="6">
    <source>
        <dbReference type="Proteomes" id="UP001156645"/>
    </source>
</evidence>
<evidence type="ECO:0000259" key="2">
    <source>
        <dbReference type="Pfam" id="PF01926"/>
    </source>
</evidence>
<dbReference type="Pfam" id="PF11981">
    <property type="entry name" value="DUF3482"/>
    <property type="match status" value="1"/>
</dbReference>
<reference evidence="4 5" key="2">
    <citation type="submission" date="2016-10" db="EMBL/GenBank/DDBJ databases">
        <authorList>
            <person name="de Groot N.N."/>
        </authorList>
    </citation>
    <scope>NUCLEOTIDE SEQUENCE [LARGE SCALE GENOMIC DNA]</scope>
    <source>
        <strain evidence="4 5">DSM 23406</strain>
    </source>
</reference>
<dbReference type="EMBL" id="FNAL01000017">
    <property type="protein sequence ID" value="SDE01180.1"/>
    <property type="molecule type" value="Genomic_DNA"/>
</dbReference>
<name>A0A1G6ZF32_9GAMM</name>
<dbReference type="GO" id="GO:0030488">
    <property type="term" value="P:tRNA methylation"/>
    <property type="evidence" value="ECO:0007669"/>
    <property type="project" value="TreeGrafter"/>
</dbReference>
<dbReference type="Gene3D" id="3.40.50.300">
    <property type="entry name" value="P-loop containing nucleotide triphosphate hydrolases"/>
    <property type="match status" value="1"/>
</dbReference>
<feature type="compositionally biased region" description="Low complexity" evidence="1">
    <location>
        <begin position="497"/>
        <end position="508"/>
    </location>
</feature>